<evidence type="ECO:0000313" key="1">
    <source>
        <dbReference type="EMBL" id="KXN70679.1"/>
    </source>
</evidence>
<organism evidence="1 2">
    <name type="scientific">Conidiobolus coronatus (strain ATCC 28846 / CBS 209.66 / NRRL 28638)</name>
    <name type="common">Delacroixia coronata</name>
    <dbReference type="NCBI Taxonomy" id="796925"/>
    <lineage>
        <taxon>Eukaryota</taxon>
        <taxon>Fungi</taxon>
        <taxon>Fungi incertae sedis</taxon>
        <taxon>Zoopagomycota</taxon>
        <taxon>Entomophthoromycotina</taxon>
        <taxon>Entomophthoromycetes</taxon>
        <taxon>Entomophthorales</taxon>
        <taxon>Ancylistaceae</taxon>
        <taxon>Conidiobolus</taxon>
    </lineage>
</organism>
<proteinExistence type="predicted"/>
<evidence type="ECO:0000313" key="2">
    <source>
        <dbReference type="Proteomes" id="UP000070444"/>
    </source>
</evidence>
<dbReference type="AlphaFoldDB" id="A0A137P6T3"/>
<reference evidence="1 2" key="1">
    <citation type="journal article" date="2015" name="Genome Biol. Evol.">
        <title>Phylogenomic analyses indicate that early fungi evolved digesting cell walls of algal ancestors of land plants.</title>
        <authorList>
            <person name="Chang Y."/>
            <person name="Wang S."/>
            <person name="Sekimoto S."/>
            <person name="Aerts A.L."/>
            <person name="Choi C."/>
            <person name="Clum A."/>
            <person name="LaButti K.M."/>
            <person name="Lindquist E.A."/>
            <person name="Yee Ngan C."/>
            <person name="Ohm R.A."/>
            <person name="Salamov A.A."/>
            <person name="Grigoriev I.V."/>
            <person name="Spatafora J.W."/>
            <person name="Berbee M.L."/>
        </authorList>
    </citation>
    <scope>NUCLEOTIDE SEQUENCE [LARGE SCALE GENOMIC DNA]</scope>
    <source>
        <strain evidence="1 2">NRRL 28638</strain>
    </source>
</reference>
<accession>A0A137P6T3</accession>
<dbReference type="Proteomes" id="UP000070444">
    <property type="component" value="Unassembled WGS sequence"/>
</dbReference>
<keyword evidence="2" id="KW-1185">Reference proteome</keyword>
<dbReference type="SUPFAM" id="SSF52047">
    <property type="entry name" value="RNI-like"/>
    <property type="match status" value="1"/>
</dbReference>
<protein>
    <recommendedName>
        <fullName evidence="3">F-box domain-containing protein</fullName>
    </recommendedName>
</protein>
<evidence type="ECO:0008006" key="3">
    <source>
        <dbReference type="Google" id="ProtNLM"/>
    </source>
</evidence>
<sequence>MSSLNSVAVDITIAWDLILNLNEILDYLPTLDKIELSQLSKLFRLKLKPKLFRIVKFGQKPSDLTTIDKICINEGISKDSINEHFIDKLPDISSHILELSLYRFFNVYKFFEISLTFANLQQIRMFKICLPLQIFRKSLQNLKKLRLLSLDQITLVQFTNDDIIGPLLNFPGEFNSLSLSDCYLIKSKLVEDPLKASYNYGRQVISKDYLHLMDHQFPSLKSYTILGYKHSIAPMLSNFLAKHPHINKLKISSNLLSQQILTLISTHRSLYDLTFEDFGIDLNLEIPQFSNIKKFNYITYQSV</sequence>
<gene>
    <name evidence="1" type="ORF">CONCODRAFT_70475</name>
</gene>
<dbReference type="EMBL" id="KQ964496">
    <property type="protein sequence ID" value="KXN70679.1"/>
    <property type="molecule type" value="Genomic_DNA"/>
</dbReference>
<name>A0A137P6T3_CONC2</name>